<dbReference type="EMBL" id="CADCWL010000031">
    <property type="protein sequence ID" value="CAA9549678.1"/>
    <property type="molecule type" value="Genomic_DNA"/>
</dbReference>
<protein>
    <submittedName>
        <fullName evidence="1">Uncharacterized protein</fullName>
    </submittedName>
</protein>
<name>A0A6J4UJT1_9BACT</name>
<sequence length="42" mass="4451">MSFGFSHGTLSHGYRASTCDMRASKVGNGLAVPTDHARLSAR</sequence>
<reference evidence="1" key="1">
    <citation type="submission" date="2020-02" db="EMBL/GenBank/DDBJ databases">
        <authorList>
            <person name="Meier V. D."/>
        </authorList>
    </citation>
    <scope>NUCLEOTIDE SEQUENCE</scope>
    <source>
        <strain evidence="1">AVDCRST_MAG19</strain>
    </source>
</reference>
<proteinExistence type="predicted"/>
<dbReference type="AlphaFoldDB" id="A0A6J4UJT1"/>
<gene>
    <name evidence="1" type="ORF">AVDCRST_MAG19-699</name>
</gene>
<accession>A0A6J4UJT1</accession>
<organism evidence="1">
    <name type="scientific">uncultured Thermomicrobiales bacterium</name>
    <dbReference type="NCBI Taxonomy" id="1645740"/>
    <lineage>
        <taxon>Bacteria</taxon>
        <taxon>Pseudomonadati</taxon>
        <taxon>Thermomicrobiota</taxon>
        <taxon>Thermomicrobia</taxon>
        <taxon>Thermomicrobiales</taxon>
        <taxon>environmental samples</taxon>
    </lineage>
</organism>
<evidence type="ECO:0000313" key="1">
    <source>
        <dbReference type="EMBL" id="CAA9549678.1"/>
    </source>
</evidence>